<organism evidence="1 2">
    <name type="scientific">Dubosiella muris</name>
    <dbReference type="NCBI Taxonomy" id="3038133"/>
    <lineage>
        <taxon>Bacteria</taxon>
        <taxon>Bacillati</taxon>
        <taxon>Bacillota</taxon>
        <taxon>Erysipelotrichia</taxon>
        <taxon>Erysipelotrichales</taxon>
        <taxon>Erysipelotrichaceae</taxon>
        <taxon>Dubosiella</taxon>
    </lineage>
</organism>
<gene>
    <name evidence="1" type="ORF">E5336_04975</name>
</gene>
<comment type="caution">
    <text evidence="1">The sequence shown here is derived from an EMBL/GenBank/DDBJ whole genome shotgun (WGS) entry which is preliminary data.</text>
</comment>
<accession>A0AC61R867</accession>
<keyword evidence="2" id="KW-1185">Reference proteome</keyword>
<dbReference type="Proteomes" id="UP000308836">
    <property type="component" value="Unassembled WGS sequence"/>
</dbReference>
<proteinExistence type="predicted"/>
<protein>
    <submittedName>
        <fullName evidence="1">Uncharacterized protein</fullName>
    </submittedName>
</protein>
<sequence>MDLFETLGNEKFFNPLIGPNKKVYFECITELIEYSKKMPVLYKDNVKDTLEIFLRNKTYRVENEDLDSNFDEGDADKIIRKFQECSWLTEPELGRNGEYITNIAANCRRLIDFLNSLMNRKNDAAISNRILSMDEILKSVYSTNSVRKDRPYSSILVPLMENEAELKNEVLDLKDSISIIMSRITEINDLSGIGHYLLSDQFLEKFFKDYFYMKNNGLIPAILRDVAQQLSGFKHDTLFKKAIQEYSVRMDVEEEEAEDQLTKYIDEIYFYITVEYPEYMEKIDESINKYFRLANLRLRLVTSNGQNIQSLMDQILMVIKESNKEEQQIILEKLNGCIQIESQKYISRKSYQHKKHRRLNEGSAVVETKDLSEEEKMGITNELMKSSINPYSVERTERYFDNLFKVSGMPYVKSGMTKSKEEALMFVSAFIYSGDEDFGFIVETEDGMHKTPVGIITNMKVKRKK</sequence>
<evidence type="ECO:0000313" key="2">
    <source>
        <dbReference type="Proteomes" id="UP000308836"/>
    </source>
</evidence>
<reference evidence="1" key="1">
    <citation type="submission" date="2019-04" db="EMBL/GenBank/DDBJ databases">
        <title>Microbes associate with the intestines of laboratory mice.</title>
        <authorList>
            <person name="Navarre W."/>
            <person name="Wong E."/>
            <person name="Huang K."/>
            <person name="Tropini C."/>
            <person name="Ng K."/>
            <person name="Yu B."/>
        </authorList>
    </citation>
    <scope>NUCLEOTIDE SEQUENCE</scope>
    <source>
        <strain evidence="1">NM09_H32</strain>
    </source>
</reference>
<evidence type="ECO:0000313" key="1">
    <source>
        <dbReference type="EMBL" id="TGY66202.1"/>
    </source>
</evidence>
<dbReference type="EMBL" id="SRYG01000008">
    <property type="protein sequence ID" value="TGY66202.1"/>
    <property type="molecule type" value="Genomic_DNA"/>
</dbReference>
<name>A0AC61R867_9FIRM</name>